<feature type="non-terminal residue" evidence="10">
    <location>
        <position position="1"/>
    </location>
</feature>
<dbReference type="CDD" id="cd00106">
    <property type="entry name" value="KISc"/>
    <property type="match status" value="1"/>
</dbReference>
<dbReference type="AlphaFoldDB" id="A7RLG6"/>
<dbReference type="GO" id="GO:0016887">
    <property type="term" value="F:ATP hydrolysis activity"/>
    <property type="evidence" value="ECO:0000318"/>
    <property type="project" value="GO_Central"/>
</dbReference>
<dbReference type="HOGENOM" id="CLU_001485_2_0_1"/>
<evidence type="ECO:0000256" key="7">
    <source>
        <dbReference type="ARBA" id="ARBA00023212"/>
    </source>
</evidence>
<dbReference type="PhylomeDB" id="A7RLG6"/>
<dbReference type="InterPro" id="IPR027640">
    <property type="entry name" value="Kinesin-like_fam"/>
</dbReference>
<evidence type="ECO:0000259" key="9">
    <source>
        <dbReference type="PROSITE" id="PS50067"/>
    </source>
</evidence>
<evidence type="ECO:0000256" key="1">
    <source>
        <dbReference type="ARBA" id="ARBA00004245"/>
    </source>
</evidence>
<evidence type="ECO:0000256" key="3">
    <source>
        <dbReference type="ARBA" id="ARBA00022741"/>
    </source>
</evidence>
<feature type="domain" description="Kinesin motor" evidence="9">
    <location>
        <begin position="1"/>
        <end position="279"/>
    </location>
</feature>
<dbReference type="FunFam" id="3.40.850.10:FF:000197">
    <property type="entry name" value="Predicted protein"/>
    <property type="match status" value="1"/>
</dbReference>
<dbReference type="InterPro" id="IPR036961">
    <property type="entry name" value="Kinesin_motor_dom_sf"/>
</dbReference>
<keyword evidence="4 8" id="KW-0067">ATP-binding</keyword>
<dbReference type="Pfam" id="PF00225">
    <property type="entry name" value="Kinesin"/>
    <property type="match status" value="1"/>
</dbReference>
<dbReference type="PROSITE" id="PS50067">
    <property type="entry name" value="KINESIN_MOTOR_2"/>
    <property type="match status" value="1"/>
</dbReference>
<keyword evidence="7" id="KW-0963">Cytoplasm</keyword>
<dbReference type="eggNOG" id="KOG0240">
    <property type="taxonomic scope" value="Eukaryota"/>
</dbReference>
<feature type="non-terminal residue" evidence="10">
    <location>
        <position position="291"/>
    </location>
</feature>
<protein>
    <recommendedName>
        <fullName evidence="9">Kinesin motor domain-containing protein</fullName>
    </recommendedName>
</protein>
<dbReference type="GO" id="GO:0007018">
    <property type="term" value="P:microtubule-based movement"/>
    <property type="evidence" value="ECO:0000318"/>
    <property type="project" value="GO_Central"/>
</dbReference>
<keyword evidence="2" id="KW-0493">Microtubule</keyword>
<dbReference type="GO" id="GO:0003777">
    <property type="term" value="F:microtubule motor activity"/>
    <property type="evidence" value="ECO:0000318"/>
    <property type="project" value="GO_Central"/>
</dbReference>
<dbReference type="GO" id="GO:0005874">
    <property type="term" value="C:microtubule"/>
    <property type="evidence" value="ECO:0000318"/>
    <property type="project" value="GO_Central"/>
</dbReference>
<comment type="similarity">
    <text evidence="8">Belongs to the TRAFAC class myosin-kinesin ATPase superfamily. Kinesin family.</text>
</comment>
<comment type="subcellular location">
    <subcellularLocation>
        <location evidence="1">Cytoplasm</location>
        <location evidence="1">Cytoskeleton</location>
    </subcellularLocation>
</comment>
<evidence type="ECO:0000256" key="5">
    <source>
        <dbReference type="ARBA" id="ARBA00023054"/>
    </source>
</evidence>
<feature type="binding site" evidence="8">
    <location>
        <begin position="48"/>
        <end position="55"/>
    </location>
    <ligand>
        <name>ATP</name>
        <dbReference type="ChEBI" id="CHEBI:30616"/>
    </ligand>
</feature>
<dbReference type="EMBL" id="DS469518">
    <property type="protein sequence ID" value="EDO47601.1"/>
    <property type="molecule type" value="Genomic_DNA"/>
</dbReference>
<evidence type="ECO:0000313" key="10">
    <source>
        <dbReference type="EMBL" id="EDO47601.1"/>
    </source>
</evidence>
<dbReference type="Gene3D" id="3.40.850.10">
    <property type="entry name" value="Kinesin motor domain"/>
    <property type="match status" value="1"/>
</dbReference>
<evidence type="ECO:0000256" key="4">
    <source>
        <dbReference type="ARBA" id="ARBA00022840"/>
    </source>
</evidence>
<dbReference type="InterPro" id="IPR027417">
    <property type="entry name" value="P-loop_NTPase"/>
</dbReference>
<keyword evidence="5" id="KW-0175">Coiled coil</keyword>
<keyword evidence="11" id="KW-1185">Reference proteome</keyword>
<dbReference type="GO" id="GO:0008017">
    <property type="term" value="F:microtubule binding"/>
    <property type="evidence" value="ECO:0000318"/>
    <property type="project" value="GO_Central"/>
</dbReference>
<keyword evidence="6 8" id="KW-0505">Motor protein</keyword>
<dbReference type="SMART" id="SM00129">
    <property type="entry name" value="KISc"/>
    <property type="match status" value="1"/>
</dbReference>
<dbReference type="SUPFAM" id="SSF52540">
    <property type="entry name" value="P-loop containing nucleoside triphosphate hydrolases"/>
    <property type="match status" value="1"/>
</dbReference>
<dbReference type="PANTHER" id="PTHR47968:SF36">
    <property type="entry name" value="KINESIN HEAVY CHAIN ISOFORM X1"/>
    <property type="match status" value="1"/>
</dbReference>
<keyword evidence="3 8" id="KW-0547">Nucleotide-binding</keyword>
<dbReference type="GO" id="GO:0005871">
    <property type="term" value="C:kinesin complex"/>
    <property type="evidence" value="ECO:0000318"/>
    <property type="project" value="GO_Central"/>
</dbReference>
<dbReference type="STRING" id="45351.A7RLG6"/>
<dbReference type="GO" id="GO:0005524">
    <property type="term" value="F:ATP binding"/>
    <property type="evidence" value="ECO:0007669"/>
    <property type="project" value="UniProtKB-UniRule"/>
</dbReference>
<sequence>LVDGRERRFVFDAVLPPAATNRQVYSYAGRPLVDAAFSGFNGTLMAYGQTGTGKTYTMMSRDGVCMQMVHKLFRRLVKDQQHEYKVCMSYLQIYQEKIYDLLNSNHKLEMVLREDPKKGVYVENLTEYVVRSADEVMSLMRSSKKRLIFAETRMNRLSSRSHSVCQITIQRSRGKNTPKNGNCDLAGSERVKRAQVEGERLSELQHINLSLLELGNTIHALSEGTRTHIPFRNSSLTRLLQDSLGGNCKTSFVMCISPTNADKMETRCTLEFGQRALKIKNAAHVNMEVRA</sequence>
<evidence type="ECO:0000256" key="2">
    <source>
        <dbReference type="ARBA" id="ARBA00022701"/>
    </source>
</evidence>
<dbReference type="InterPro" id="IPR001752">
    <property type="entry name" value="Kinesin_motor_dom"/>
</dbReference>
<dbReference type="OMA" id="IPRAMES"/>
<organism evidence="10 11">
    <name type="scientific">Nematostella vectensis</name>
    <name type="common">Starlet sea anemone</name>
    <dbReference type="NCBI Taxonomy" id="45351"/>
    <lineage>
        <taxon>Eukaryota</taxon>
        <taxon>Metazoa</taxon>
        <taxon>Cnidaria</taxon>
        <taxon>Anthozoa</taxon>
        <taxon>Hexacorallia</taxon>
        <taxon>Actiniaria</taxon>
        <taxon>Edwardsiidae</taxon>
        <taxon>Nematostella</taxon>
    </lineage>
</organism>
<dbReference type="InParanoid" id="A7RLG6"/>
<dbReference type="PANTHER" id="PTHR47968">
    <property type="entry name" value="CENTROMERE PROTEIN E"/>
    <property type="match status" value="1"/>
</dbReference>
<keyword evidence="7" id="KW-0206">Cytoskeleton</keyword>
<dbReference type="Proteomes" id="UP000001593">
    <property type="component" value="Unassembled WGS sequence"/>
</dbReference>
<gene>
    <name evidence="10" type="ORF">NEMVEDRAFT_v1g85870</name>
</gene>
<evidence type="ECO:0000256" key="8">
    <source>
        <dbReference type="PROSITE-ProRule" id="PRU00283"/>
    </source>
</evidence>
<reference evidence="10 11" key="1">
    <citation type="journal article" date="2007" name="Science">
        <title>Sea anemone genome reveals ancestral eumetazoan gene repertoire and genomic organization.</title>
        <authorList>
            <person name="Putnam N.H."/>
            <person name="Srivastava M."/>
            <person name="Hellsten U."/>
            <person name="Dirks B."/>
            <person name="Chapman J."/>
            <person name="Salamov A."/>
            <person name="Terry A."/>
            <person name="Shapiro H."/>
            <person name="Lindquist E."/>
            <person name="Kapitonov V.V."/>
            <person name="Jurka J."/>
            <person name="Genikhovich G."/>
            <person name="Grigoriev I.V."/>
            <person name="Lucas S.M."/>
            <person name="Steele R.E."/>
            <person name="Finnerty J.R."/>
            <person name="Technau U."/>
            <person name="Martindale M.Q."/>
            <person name="Rokhsar D.S."/>
        </authorList>
    </citation>
    <scope>NUCLEOTIDE SEQUENCE [LARGE SCALE GENOMIC DNA]</scope>
    <source>
        <strain evidence="11">CH2 X CH6</strain>
    </source>
</reference>
<evidence type="ECO:0000313" key="11">
    <source>
        <dbReference type="Proteomes" id="UP000001593"/>
    </source>
</evidence>
<proteinExistence type="inferred from homology"/>
<evidence type="ECO:0000256" key="6">
    <source>
        <dbReference type="ARBA" id="ARBA00023175"/>
    </source>
</evidence>
<name>A7RLG6_NEMVE</name>
<accession>A7RLG6</accession>
<dbReference type="GO" id="GO:0005737">
    <property type="term" value="C:cytoplasm"/>
    <property type="evidence" value="ECO:0000318"/>
    <property type="project" value="GO_Central"/>
</dbReference>
<dbReference type="PRINTS" id="PR00380">
    <property type="entry name" value="KINESINHEAVY"/>
</dbReference>